<dbReference type="PANTHER" id="PTHR42759:SF1">
    <property type="entry name" value="MAGNESIUM-CHELATASE SUBUNIT CHLD"/>
    <property type="match status" value="1"/>
</dbReference>
<dbReference type="SUPFAM" id="SSF52540">
    <property type="entry name" value="P-loop containing nucleoside triphosphate hydrolases"/>
    <property type="match status" value="1"/>
</dbReference>
<feature type="domain" description="Cobaltochelatase subunit CobS N-terminal" evidence="3">
    <location>
        <begin position="9"/>
        <end position="41"/>
    </location>
</feature>
<dbReference type="GO" id="GO:0051116">
    <property type="term" value="F:cobaltochelatase activity"/>
    <property type="evidence" value="ECO:0007669"/>
    <property type="project" value="UniProtKB-EC"/>
</dbReference>
<evidence type="ECO:0000259" key="2">
    <source>
        <dbReference type="Pfam" id="PF07728"/>
    </source>
</evidence>
<accession>A0ABV3Z527</accession>
<proteinExistence type="predicted"/>
<dbReference type="EC" id="6.6.1.2" evidence="1"/>
<organism evidence="4 5">
    <name type="scientific">Hyphococcus lacteus</name>
    <dbReference type="NCBI Taxonomy" id="3143536"/>
    <lineage>
        <taxon>Bacteria</taxon>
        <taxon>Pseudomonadati</taxon>
        <taxon>Pseudomonadota</taxon>
        <taxon>Alphaproteobacteria</taxon>
        <taxon>Parvularculales</taxon>
        <taxon>Parvularculaceae</taxon>
        <taxon>Hyphococcus</taxon>
    </lineage>
</organism>
<dbReference type="InterPro" id="IPR011704">
    <property type="entry name" value="ATPase_dyneun-rel_AAA"/>
</dbReference>
<evidence type="ECO:0000313" key="5">
    <source>
        <dbReference type="Proteomes" id="UP001560685"/>
    </source>
</evidence>
<dbReference type="Pfam" id="PF12556">
    <property type="entry name" value="CobS_N"/>
    <property type="match status" value="1"/>
</dbReference>
<gene>
    <name evidence="4" type="primary">cobS</name>
    <name evidence="4" type="ORF">ABFZ84_10135</name>
</gene>
<dbReference type="Pfam" id="PF07728">
    <property type="entry name" value="AAA_5"/>
    <property type="match status" value="1"/>
</dbReference>
<protein>
    <recommendedName>
        <fullName evidence="1">Cobaltochelatase subunit CobS</fullName>
        <ecNumber evidence="1">6.6.1.2</ecNumber>
    </recommendedName>
</protein>
<dbReference type="InterPro" id="IPR050764">
    <property type="entry name" value="CbbQ/NirQ/NorQ/GpvN"/>
</dbReference>
<sequence>MTVITDDTFFEKPDTMVSAKETFGVDLDIEIPAFSKPNSYVPPIDESYRFDPETTTAILAGFAHNRRVMVQGYHGTGKSTHIEQVAARLNWPCIRINLDSHVSRIDLIGKDAIVVENGLQVTAFKEGILPWAFQRPVALVFDEYDAGRPDVMFVIQRVLEAEGRLTLLDQNKVLTPNPSFRLFSTTNTIGLGDTTGLYHGTQQINQGQMDRWSIVTTLNYLSHEEETEIVIAKVPLYDSEEGRKAIDAMVRVADMTRNAFIAGDISTVMSPRTVITWAQNAEIFQNIGYSFRVTFLNKCDELERPTVAEFYQRAFGEDLPEAAPQISVA</sequence>
<dbReference type="InterPro" id="IPR006537">
    <property type="entry name" value="PD_CobS"/>
</dbReference>
<comment type="caution">
    <text evidence="4">The sequence shown here is derived from an EMBL/GenBank/DDBJ whole genome shotgun (WGS) entry which is preliminary data.</text>
</comment>
<evidence type="ECO:0000313" key="4">
    <source>
        <dbReference type="EMBL" id="MEX6633906.1"/>
    </source>
</evidence>
<reference evidence="4 5" key="1">
    <citation type="submission" date="2024-05" db="EMBL/GenBank/DDBJ databases">
        <title>Three bacterial strains, DH-69, EH-24, and ECK-19 isolated from coastal sediments.</title>
        <authorList>
            <person name="Ye Y.-Q."/>
            <person name="Du Z.-J."/>
        </authorList>
    </citation>
    <scope>NUCLEOTIDE SEQUENCE [LARGE SCALE GENOMIC DNA]</scope>
    <source>
        <strain evidence="4 5">ECK-19</strain>
    </source>
</reference>
<dbReference type="InterPro" id="IPR025865">
    <property type="entry name" value="CobS_N_dom"/>
</dbReference>
<evidence type="ECO:0000256" key="1">
    <source>
        <dbReference type="NCBIfam" id="TIGR01650"/>
    </source>
</evidence>
<dbReference type="EMBL" id="JBEHZE010000001">
    <property type="protein sequence ID" value="MEX6633906.1"/>
    <property type="molecule type" value="Genomic_DNA"/>
</dbReference>
<dbReference type="InterPro" id="IPR027417">
    <property type="entry name" value="P-loop_NTPase"/>
</dbReference>
<evidence type="ECO:0000259" key="3">
    <source>
        <dbReference type="Pfam" id="PF12556"/>
    </source>
</evidence>
<feature type="domain" description="ATPase dynein-related AAA" evidence="2">
    <location>
        <begin position="68"/>
        <end position="190"/>
    </location>
</feature>
<dbReference type="RefSeq" id="WP_369313904.1">
    <property type="nucleotide sequence ID" value="NZ_JBEHZE010000001.1"/>
</dbReference>
<dbReference type="PANTHER" id="PTHR42759">
    <property type="entry name" value="MOXR FAMILY PROTEIN"/>
    <property type="match status" value="1"/>
</dbReference>
<dbReference type="NCBIfam" id="TIGR01650">
    <property type="entry name" value="PD_CobS"/>
    <property type="match status" value="1"/>
</dbReference>
<keyword evidence="5" id="KW-1185">Reference proteome</keyword>
<name>A0ABV3Z527_9PROT</name>
<dbReference type="Proteomes" id="UP001560685">
    <property type="component" value="Unassembled WGS sequence"/>
</dbReference>
<keyword evidence="4" id="KW-0436">Ligase</keyword>
<dbReference type="Gene3D" id="3.40.50.300">
    <property type="entry name" value="P-loop containing nucleotide triphosphate hydrolases"/>
    <property type="match status" value="1"/>
</dbReference>